<dbReference type="GO" id="GO:0005634">
    <property type="term" value="C:nucleus"/>
    <property type="evidence" value="ECO:0007669"/>
    <property type="project" value="UniProtKB-SubCell"/>
</dbReference>
<keyword evidence="6" id="KW-0805">Transcription regulation</keyword>
<keyword evidence="3" id="KW-0677">Repeat</keyword>
<feature type="region of interest" description="Disordered" evidence="11">
    <location>
        <begin position="156"/>
        <end position="254"/>
    </location>
</feature>
<feature type="region of interest" description="Disordered" evidence="11">
    <location>
        <begin position="371"/>
        <end position="398"/>
    </location>
</feature>
<dbReference type="InterPro" id="IPR013087">
    <property type="entry name" value="Znf_C2H2_type"/>
</dbReference>
<name>A0A4U0XAI8_9PEZI</name>
<dbReference type="SUPFAM" id="SSF57667">
    <property type="entry name" value="beta-beta-alpha zinc fingers"/>
    <property type="match status" value="1"/>
</dbReference>
<keyword evidence="5" id="KW-0862">Zinc</keyword>
<comment type="subcellular location">
    <subcellularLocation>
        <location evidence="1">Nucleus</location>
    </subcellularLocation>
</comment>
<keyword evidence="14" id="KW-1185">Reference proteome</keyword>
<feature type="compositionally biased region" description="Polar residues" evidence="11">
    <location>
        <begin position="36"/>
        <end position="64"/>
    </location>
</feature>
<sequence>MGALDSFTARRPNASNLPSFELPPPPLTSFGKYHGHQTTQPNLTSGTVTSFGNLLTPPSNSSADGISPSSGVNSSSLSNNGAVQPYTNGSGPGAQSYGSSRPIFSPSLNSIVRANHSPTASDSLPPPPYEIPQYQTTMSMSAPPLQTAQQQMMGNSMMNGQTPVSASVTQPSPVHSQEAFARPPPTPTYYGGSQASSTPQQANFPYTTGPSSIHQSPISAGGSLHKMSPVNGGGGSMPALGQPPQYPQHRPYSYPLPGPVLSNVNNPGGQLALVGGLPHGMMGGYNSGHAASMHHMYGGHAPPANPQNDRPFRCDQCPQSFNRNHDLKRHKRIHLAVKPFPCGHCDKSFSRKDALKRHVLVKGCGKTGSLVDTKEIDPSVSPKSEGSNTSPLVSTAPA</sequence>
<accession>A0A4U0XAI8</accession>
<reference evidence="13 14" key="1">
    <citation type="submission" date="2017-03" db="EMBL/GenBank/DDBJ databases">
        <title>Genomes of endolithic fungi from Antarctica.</title>
        <authorList>
            <person name="Coleine C."/>
            <person name="Masonjones S."/>
            <person name="Stajich J.E."/>
        </authorList>
    </citation>
    <scope>NUCLEOTIDE SEQUENCE [LARGE SCALE GENOMIC DNA]</scope>
    <source>
        <strain evidence="13 14">CCFEE 5184</strain>
    </source>
</reference>
<feature type="compositionally biased region" description="Polar residues" evidence="11">
    <location>
        <begin position="381"/>
        <end position="398"/>
    </location>
</feature>
<organism evidence="13 14">
    <name type="scientific">Friedmanniomyces simplex</name>
    <dbReference type="NCBI Taxonomy" id="329884"/>
    <lineage>
        <taxon>Eukaryota</taxon>
        <taxon>Fungi</taxon>
        <taxon>Dikarya</taxon>
        <taxon>Ascomycota</taxon>
        <taxon>Pezizomycotina</taxon>
        <taxon>Dothideomycetes</taxon>
        <taxon>Dothideomycetidae</taxon>
        <taxon>Mycosphaerellales</taxon>
        <taxon>Teratosphaeriaceae</taxon>
        <taxon>Friedmanniomyces</taxon>
    </lineage>
</organism>
<dbReference type="OrthoDB" id="8922241at2759"/>
<evidence type="ECO:0000256" key="11">
    <source>
        <dbReference type="SAM" id="MobiDB-lite"/>
    </source>
</evidence>
<dbReference type="EMBL" id="NAJQ01000254">
    <property type="protein sequence ID" value="TKA73684.1"/>
    <property type="molecule type" value="Genomic_DNA"/>
</dbReference>
<dbReference type="GO" id="GO:0008270">
    <property type="term" value="F:zinc ion binding"/>
    <property type="evidence" value="ECO:0007669"/>
    <property type="project" value="UniProtKB-KW"/>
</dbReference>
<proteinExistence type="predicted"/>
<dbReference type="Gene3D" id="3.30.160.60">
    <property type="entry name" value="Classic Zinc Finger"/>
    <property type="match status" value="2"/>
</dbReference>
<feature type="compositionally biased region" description="Low complexity" evidence="11">
    <location>
        <begin position="65"/>
        <end position="81"/>
    </location>
</feature>
<dbReference type="AlphaFoldDB" id="A0A4U0XAI8"/>
<dbReference type="FunFam" id="3.30.160.60:FF:000646">
    <property type="entry name" value="Myeloid zinc finger 1"/>
    <property type="match status" value="1"/>
</dbReference>
<dbReference type="STRING" id="329884.A0A4U0XAI8"/>
<gene>
    <name evidence="13" type="ORF">B0A55_05629</name>
</gene>
<dbReference type="InterPro" id="IPR050688">
    <property type="entry name" value="Zinc_finger/UBP_domain"/>
</dbReference>
<feature type="compositionally biased region" description="Polar residues" evidence="11">
    <location>
        <begin position="162"/>
        <end position="175"/>
    </location>
</feature>
<evidence type="ECO:0000256" key="8">
    <source>
        <dbReference type="ARBA" id="ARBA00023163"/>
    </source>
</evidence>
<evidence type="ECO:0000256" key="10">
    <source>
        <dbReference type="PROSITE-ProRule" id="PRU00042"/>
    </source>
</evidence>
<evidence type="ECO:0000256" key="6">
    <source>
        <dbReference type="ARBA" id="ARBA00023015"/>
    </source>
</evidence>
<feature type="domain" description="C2H2-type" evidence="12">
    <location>
        <begin position="340"/>
        <end position="358"/>
    </location>
</feature>
<keyword evidence="2" id="KW-0479">Metal-binding</keyword>
<dbReference type="GO" id="GO:0003677">
    <property type="term" value="F:DNA binding"/>
    <property type="evidence" value="ECO:0007669"/>
    <property type="project" value="UniProtKB-KW"/>
</dbReference>
<keyword evidence="4 10" id="KW-0863">Zinc-finger</keyword>
<evidence type="ECO:0000259" key="12">
    <source>
        <dbReference type="PROSITE" id="PS50157"/>
    </source>
</evidence>
<feature type="region of interest" description="Disordered" evidence="11">
    <location>
        <begin position="1"/>
        <end position="134"/>
    </location>
</feature>
<keyword evidence="7" id="KW-0238">DNA-binding</keyword>
<dbReference type="PROSITE" id="PS50157">
    <property type="entry name" value="ZINC_FINGER_C2H2_2"/>
    <property type="match status" value="2"/>
</dbReference>
<evidence type="ECO:0000256" key="4">
    <source>
        <dbReference type="ARBA" id="ARBA00022771"/>
    </source>
</evidence>
<evidence type="ECO:0000256" key="7">
    <source>
        <dbReference type="ARBA" id="ARBA00023125"/>
    </source>
</evidence>
<dbReference type="Proteomes" id="UP000309340">
    <property type="component" value="Unassembled WGS sequence"/>
</dbReference>
<dbReference type="PROSITE" id="PS00028">
    <property type="entry name" value="ZINC_FINGER_C2H2_1"/>
    <property type="match status" value="1"/>
</dbReference>
<evidence type="ECO:0000256" key="9">
    <source>
        <dbReference type="ARBA" id="ARBA00023242"/>
    </source>
</evidence>
<evidence type="ECO:0000256" key="5">
    <source>
        <dbReference type="ARBA" id="ARBA00022833"/>
    </source>
</evidence>
<dbReference type="InterPro" id="IPR036236">
    <property type="entry name" value="Znf_C2H2_sf"/>
</dbReference>
<evidence type="ECO:0000313" key="14">
    <source>
        <dbReference type="Proteomes" id="UP000309340"/>
    </source>
</evidence>
<protein>
    <recommendedName>
        <fullName evidence="12">C2H2-type domain-containing protein</fullName>
    </recommendedName>
</protein>
<comment type="caution">
    <text evidence="13">The sequence shown here is derived from an EMBL/GenBank/DDBJ whole genome shotgun (WGS) entry which is preliminary data.</text>
</comment>
<dbReference type="SMART" id="SM00355">
    <property type="entry name" value="ZnF_C2H2"/>
    <property type="match status" value="2"/>
</dbReference>
<evidence type="ECO:0000256" key="2">
    <source>
        <dbReference type="ARBA" id="ARBA00022723"/>
    </source>
</evidence>
<evidence type="ECO:0000256" key="3">
    <source>
        <dbReference type="ARBA" id="ARBA00022737"/>
    </source>
</evidence>
<dbReference type="GO" id="GO:0045944">
    <property type="term" value="P:positive regulation of transcription by RNA polymerase II"/>
    <property type="evidence" value="ECO:0007669"/>
    <property type="project" value="TreeGrafter"/>
</dbReference>
<dbReference type="Pfam" id="PF00096">
    <property type="entry name" value="zf-C2H2"/>
    <property type="match status" value="2"/>
</dbReference>
<dbReference type="PANTHER" id="PTHR24403:SF67">
    <property type="entry name" value="FI01116P-RELATED"/>
    <property type="match status" value="1"/>
</dbReference>
<keyword evidence="8" id="KW-0804">Transcription</keyword>
<feature type="domain" description="C2H2-type" evidence="12">
    <location>
        <begin position="312"/>
        <end position="339"/>
    </location>
</feature>
<evidence type="ECO:0000256" key="1">
    <source>
        <dbReference type="ARBA" id="ARBA00004123"/>
    </source>
</evidence>
<evidence type="ECO:0000313" key="13">
    <source>
        <dbReference type="EMBL" id="TKA73684.1"/>
    </source>
</evidence>
<feature type="compositionally biased region" description="Polar residues" evidence="11">
    <location>
        <begin position="191"/>
        <end position="218"/>
    </location>
</feature>
<dbReference type="PANTHER" id="PTHR24403">
    <property type="entry name" value="ZINC FINGER PROTEIN"/>
    <property type="match status" value="1"/>
</dbReference>
<keyword evidence="9" id="KW-0539">Nucleus</keyword>
<dbReference type="FunFam" id="3.30.160.60:FF:000630">
    <property type="entry name" value="Zinc finger protein 180"/>
    <property type="match status" value="1"/>
</dbReference>
<feature type="compositionally biased region" description="Polar residues" evidence="11">
    <location>
        <begin position="106"/>
        <end position="122"/>
    </location>
</feature>